<keyword evidence="4 6" id="KW-1133">Transmembrane helix</keyword>
<dbReference type="InterPro" id="IPR018461">
    <property type="entry name" value="Na/H_Antiport_NhaC-like_C"/>
</dbReference>
<dbReference type="PANTHER" id="PTHR43478">
    <property type="entry name" value="NA+/H+ ANTIPORTER-RELATED"/>
    <property type="match status" value="1"/>
</dbReference>
<proteinExistence type="predicted"/>
<feature type="transmembrane region" description="Helical" evidence="6">
    <location>
        <begin position="44"/>
        <end position="63"/>
    </location>
</feature>
<evidence type="ECO:0000256" key="5">
    <source>
        <dbReference type="ARBA" id="ARBA00023136"/>
    </source>
</evidence>
<sequence length="130" mass="14079">MILPITTMIVMMPLMLIYTGWSELDTNQGDFLNLALRAMGQGSGSTSVLTSVATAILVAMGIYKAQGLLGIKEMVDLSLKGMSGMVSLAILMVFAFALGSLCKELKTGLYVAEILRLGFRQTLCLPSYFW</sequence>
<comment type="subcellular location">
    <subcellularLocation>
        <location evidence="1">Cell membrane</location>
        <topology evidence="1">Multi-pass membrane protein</topology>
    </subcellularLocation>
</comment>
<feature type="domain" description="Na+/H+ antiporter NhaC-like C-terminal" evidence="7">
    <location>
        <begin position="45"/>
        <end position="117"/>
    </location>
</feature>
<gene>
    <name evidence="8" type="ORF">N7U62_22765</name>
</gene>
<reference evidence="8 9" key="1">
    <citation type="submission" date="2022-10" db="EMBL/GenBank/DDBJ databases">
        <title>Comparative genomics and taxonomic characterization of three novel marine species of genus Reichenbachiella exhibiting antioxidant and polysaccharide degradation activities.</title>
        <authorList>
            <person name="Muhammad N."/>
            <person name="Lee Y.-J."/>
            <person name="Ko J."/>
            <person name="Kim S.-G."/>
        </authorList>
    </citation>
    <scope>NUCLEOTIDE SEQUENCE [LARGE SCALE GENOMIC DNA]</scope>
    <source>
        <strain evidence="8 9">ABR2-5</strain>
    </source>
</reference>
<evidence type="ECO:0000256" key="6">
    <source>
        <dbReference type="SAM" id="Phobius"/>
    </source>
</evidence>
<evidence type="ECO:0000256" key="3">
    <source>
        <dbReference type="ARBA" id="ARBA00022692"/>
    </source>
</evidence>
<dbReference type="Proteomes" id="UP001300692">
    <property type="component" value="Unassembled WGS sequence"/>
</dbReference>
<name>A0ABT3D103_9BACT</name>
<comment type="caution">
    <text evidence="8">The sequence shown here is derived from an EMBL/GenBank/DDBJ whole genome shotgun (WGS) entry which is preliminary data.</text>
</comment>
<keyword evidence="9" id="KW-1185">Reference proteome</keyword>
<keyword evidence="5 6" id="KW-0472">Membrane</keyword>
<dbReference type="PANTHER" id="PTHR43478:SF1">
    <property type="entry name" value="NA+_H+ ANTIPORTER NHAC-LIKE C-TERMINAL DOMAIN-CONTAINING PROTEIN"/>
    <property type="match status" value="1"/>
</dbReference>
<evidence type="ECO:0000259" key="7">
    <source>
        <dbReference type="Pfam" id="PF03553"/>
    </source>
</evidence>
<feature type="transmembrane region" description="Helical" evidence="6">
    <location>
        <begin position="84"/>
        <end position="101"/>
    </location>
</feature>
<evidence type="ECO:0000256" key="4">
    <source>
        <dbReference type="ARBA" id="ARBA00022989"/>
    </source>
</evidence>
<accession>A0ABT3D103</accession>
<evidence type="ECO:0000313" key="8">
    <source>
        <dbReference type="EMBL" id="MCV9389498.1"/>
    </source>
</evidence>
<keyword evidence="2" id="KW-1003">Cell membrane</keyword>
<keyword evidence="3 6" id="KW-0812">Transmembrane</keyword>
<evidence type="ECO:0000313" key="9">
    <source>
        <dbReference type="Proteomes" id="UP001300692"/>
    </source>
</evidence>
<evidence type="ECO:0000256" key="2">
    <source>
        <dbReference type="ARBA" id="ARBA00022475"/>
    </source>
</evidence>
<protein>
    <recommendedName>
        <fullName evidence="7">Na+/H+ antiporter NhaC-like C-terminal domain-containing protein</fullName>
    </recommendedName>
</protein>
<feature type="transmembrane region" description="Helical" evidence="6">
    <location>
        <begin position="7"/>
        <end position="24"/>
    </location>
</feature>
<dbReference type="Pfam" id="PF03553">
    <property type="entry name" value="Na_H_antiporter"/>
    <property type="match status" value="1"/>
</dbReference>
<evidence type="ECO:0000256" key="1">
    <source>
        <dbReference type="ARBA" id="ARBA00004651"/>
    </source>
</evidence>
<organism evidence="8 9">
    <name type="scientific">Reichenbachiella ulvae</name>
    <dbReference type="NCBI Taxonomy" id="2980104"/>
    <lineage>
        <taxon>Bacteria</taxon>
        <taxon>Pseudomonadati</taxon>
        <taxon>Bacteroidota</taxon>
        <taxon>Cytophagia</taxon>
        <taxon>Cytophagales</taxon>
        <taxon>Reichenbachiellaceae</taxon>
        <taxon>Reichenbachiella</taxon>
    </lineage>
</organism>
<dbReference type="EMBL" id="JAOYOD010000006">
    <property type="protein sequence ID" value="MCV9389498.1"/>
    <property type="molecule type" value="Genomic_DNA"/>
</dbReference>